<dbReference type="SMART" id="SM00360">
    <property type="entry name" value="RRM"/>
    <property type="match status" value="2"/>
</dbReference>
<feature type="non-terminal residue" evidence="6">
    <location>
        <position position="1"/>
    </location>
</feature>
<reference evidence="6 7" key="1">
    <citation type="journal article" date="2013" name="Nature">
        <title>Insights into bilaterian evolution from three spiralian genomes.</title>
        <authorList>
            <person name="Simakov O."/>
            <person name="Marletaz F."/>
            <person name="Cho S.J."/>
            <person name="Edsinger-Gonzales E."/>
            <person name="Havlak P."/>
            <person name="Hellsten U."/>
            <person name="Kuo D.H."/>
            <person name="Larsson T."/>
            <person name="Lv J."/>
            <person name="Arendt D."/>
            <person name="Savage R."/>
            <person name="Osoegawa K."/>
            <person name="de Jong P."/>
            <person name="Grimwood J."/>
            <person name="Chapman J.A."/>
            <person name="Shapiro H."/>
            <person name="Aerts A."/>
            <person name="Otillar R.P."/>
            <person name="Terry A.Y."/>
            <person name="Boore J.L."/>
            <person name="Grigoriev I.V."/>
            <person name="Lindberg D.R."/>
            <person name="Seaver E.C."/>
            <person name="Weisblat D.A."/>
            <person name="Putnam N.H."/>
            <person name="Rokhsar D.S."/>
        </authorList>
    </citation>
    <scope>NUCLEOTIDE SEQUENCE [LARGE SCALE GENOMIC DNA]</scope>
</reference>
<evidence type="ECO:0000259" key="5">
    <source>
        <dbReference type="PROSITE" id="PS50102"/>
    </source>
</evidence>
<dbReference type="CDD" id="cd12931">
    <property type="entry name" value="eNOPS_SF"/>
    <property type="match status" value="1"/>
</dbReference>
<dbReference type="Pfam" id="PF08075">
    <property type="entry name" value="NOPS"/>
    <property type="match status" value="1"/>
</dbReference>
<dbReference type="Pfam" id="PF00076">
    <property type="entry name" value="RRM_1"/>
    <property type="match status" value="2"/>
</dbReference>
<dbReference type="OMA" id="KTRINTH"/>
<dbReference type="HOGENOM" id="CLU_027185_0_0_1"/>
<dbReference type="KEGG" id="lgi:LOTGIDRAFT_73646"/>
<keyword evidence="7" id="KW-1185">Reference proteome</keyword>
<dbReference type="InterPro" id="IPR012677">
    <property type="entry name" value="Nucleotide-bd_a/b_plait_sf"/>
</dbReference>
<feature type="compositionally biased region" description="Basic and acidic residues" evidence="4">
    <location>
        <begin position="262"/>
        <end position="290"/>
    </location>
</feature>
<evidence type="ECO:0000256" key="1">
    <source>
        <dbReference type="ARBA" id="ARBA00022737"/>
    </source>
</evidence>
<dbReference type="CDD" id="cd12333">
    <property type="entry name" value="RRM2_p54nrb_like"/>
    <property type="match status" value="1"/>
</dbReference>
<feature type="domain" description="RRM" evidence="5">
    <location>
        <begin position="9"/>
        <end position="81"/>
    </location>
</feature>
<dbReference type="SUPFAM" id="SSF54928">
    <property type="entry name" value="RNA-binding domain, RBD"/>
    <property type="match status" value="1"/>
</dbReference>
<dbReference type="Gene3D" id="6.10.250.1170">
    <property type="match status" value="1"/>
</dbReference>
<dbReference type="STRING" id="225164.V3ZNR2"/>
<dbReference type="RefSeq" id="XP_009065036.1">
    <property type="nucleotide sequence ID" value="XM_009066788.1"/>
</dbReference>
<dbReference type="InterPro" id="IPR012975">
    <property type="entry name" value="NOPS"/>
</dbReference>
<protein>
    <recommendedName>
        <fullName evidence="5">RRM domain-containing protein</fullName>
    </recommendedName>
</protein>
<sequence>GPKKFTGRCRLFVGNMPLDFTEDDFKALFTPYGESSEAYVNGQRGFGFIRMDYRHNAEAAKVGLDGTTKKGRTLRVRFATHGAALRVKNLHPTVSNDLLEQGFSQFGELERAIVIVDDRGKSTGEGIVEFVRKPGAQQALRRLNEGVFLLGASPRPVIVEPLEQKDDEDGMPEKFMNKNDPLYKKEREQEPRFAQPGTFDYDMGMRWKQLVVLEKEKLDRVKKEMEEAQLKLEDEMQSALYDYEAERIRQDLLRQQEELRRLEERKQQDQMRRRQEMEMRQEEERRRQDMMMRQQNM</sequence>
<dbReference type="OrthoDB" id="10067824at2759"/>
<evidence type="ECO:0000313" key="7">
    <source>
        <dbReference type="Proteomes" id="UP000030746"/>
    </source>
</evidence>
<accession>V3ZNR2</accession>
<feature type="non-terminal residue" evidence="6">
    <location>
        <position position="297"/>
    </location>
</feature>
<keyword evidence="2 3" id="KW-0694">RNA-binding</keyword>
<dbReference type="AlphaFoldDB" id="V3ZNR2"/>
<gene>
    <name evidence="6" type="ORF">LOTGIDRAFT_73646</name>
</gene>
<feature type="domain" description="RRM" evidence="5">
    <location>
        <begin position="83"/>
        <end position="164"/>
    </location>
</feature>
<dbReference type="Proteomes" id="UP000030746">
    <property type="component" value="Unassembled WGS sequence"/>
</dbReference>
<evidence type="ECO:0000256" key="4">
    <source>
        <dbReference type="SAM" id="MobiDB-lite"/>
    </source>
</evidence>
<dbReference type="GeneID" id="20252096"/>
<dbReference type="FunFam" id="3.30.70.330:FF:000043">
    <property type="entry name" value="paraspeckle component 1 isoform X1"/>
    <property type="match status" value="1"/>
</dbReference>
<evidence type="ECO:0000256" key="3">
    <source>
        <dbReference type="PROSITE-ProRule" id="PRU00176"/>
    </source>
</evidence>
<dbReference type="GO" id="GO:0003723">
    <property type="term" value="F:RNA binding"/>
    <property type="evidence" value="ECO:0007669"/>
    <property type="project" value="UniProtKB-UniRule"/>
</dbReference>
<name>V3ZNR2_LOTGI</name>
<feature type="region of interest" description="Disordered" evidence="4">
    <location>
        <begin position="262"/>
        <end position="297"/>
    </location>
</feature>
<organism evidence="6 7">
    <name type="scientific">Lottia gigantea</name>
    <name type="common">Giant owl limpet</name>
    <dbReference type="NCBI Taxonomy" id="225164"/>
    <lineage>
        <taxon>Eukaryota</taxon>
        <taxon>Metazoa</taxon>
        <taxon>Spiralia</taxon>
        <taxon>Lophotrochozoa</taxon>
        <taxon>Mollusca</taxon>
        <taxon>Gastropoda</taxon>
        <taxon>Patellogastropoda</taxon>
        <taxon>Lottioidea</taxon>
        <taxon>Lottiidae</taxon>
        <taxon>Lottia</taxon>
    </lineage>
</organism>
<evidence type="ECO:0000256" key="2">
    <source>
        <dbReference type="ARBA" id="ARBA00022884"/>
    </source>
</evidence>
<dbReference type="Gene3D" id="3.30.70.330">
    <property type="match status" value="2"/>
</dbReference>
<proteinExistence type="predicted"/>
<keyword evidence="1" id="KW-0677">Repeat</keyword>
<evidence type="ECO:0000313" key="6">
    <source>
        <dbReference type="EMBL" id="ESO84120.1"/>
    </source>
</evidence>
<dbReference type="PANTHER" id="PTHR23189">
    <property type="entry name" value="RNA RECOGNITION MOTIF-CONTAINING"/>
    <property type="match status" value="1"/>
</dbReference>
<dbReference type="EMBL" id="KB203566">
    <property type="protein sequence ID" value="ESO84120.1"/>
    <property type="molecule type" value="Genomic_DNA"/>
</dbReference>
<dbReference type="PROSITE" id="PS50102">
    <property type="entry name" value="RRM"/>
    <property type="match status" value="2"/>
</dbReference>
<dbReference type="InterPro" id="IPR035979">
    <property type="entry name" value="RBD_domain_sf"/>
</dbReference>
<dbReference type="CTD" id="20252096"/>
<dbReference type="InterPro" id="IPR000504">
    <property type="entry name" value="RRM_dom"/>
</dbReference>